<dbReference type="GO" id="GO:0005737">
    <property type="term" value="C:cytoplasm"/>
    <property type="evidence" value="ECO:0007669"/>
    <property type="project" value="UniProtKB-SubCell"/>
</dbReference>
<accession>A0A2W5TNT1</accession>
<dbReference type="InterPro" id="IPR050151">
    <property type="entry name" value="Class-I_Pyr_Nuc-Dis_Oxidored"/>
</dbReference>
<comment type="cofactor">
    <cofactor evidence="14 16">
        <name>FAD</name>
        <dbReference type="ChEBI" id="CHEBI:57692"/>
    </cofactor>
    <text evidence="14 16">Binds 1 FAD per subunit.</text>
</comment>
<evidence type="ECO:0000256" key="8">
    <source>
        <dbReference type="ARBA" id="ARBA00023002"/>
    </source>
</evidence>
<feature type="binding site" evidence="14">
    <location>
        <position position="52"/>
    </location>
    <ligand>
        <name>FAD</name>
        <dbReference type="ChEBI" id="CHEBI:57692"/>
    </ligand>
</feature>
<gene>
    <name evidence="19" type="primary">lpdA</name>
    <name evidence="19" type="ORF">DI536_02790</name>
</gene>
<dbReference type="InterPro" id="IPR012999">
    <property type="entry name" value="Pyr_OxRdtase_I_AS"/>
</dbReference>
<keyword evidence="8 16" id="KW-0560">Oxidoreductase</keyword>
<evidence type="ECO:0000256" key="3">
    <source>
        <dbReference type="ARBA" id="ARBA00012608"/>
    </source>
</evidence>
<evidence type="ECO:0000256" key="1">
    <source>
        <dbReference type="ARBA" id="ARBA00004496"/>
    </source>
</evidence>
<proteinExistence type="inferred from homology"/>
<dbReference type="InterPro" id="IPR004099">
    <property type="entry name" value="Pyr_nucl-diS_OxRdtase_dimer"/>
</dbReference>
<evidence type="ECO:0000256" key="16">
    <source>
        <dbReference type="RuleBase" id="RU003692"/>
    </source>
</evidence>
<keyword evidence="10" id="KW-1015">Disulfide bond</keyword>
<evidence type="ECO:0000256" key="4">
    <source>
        <dbReference type="ARBA" id="ARBA00016961"/>
    </source>
</evidence>
<dbReference type="InterPro" id="IPR006258">
    <property type="entry name" value="Lipoamide_DH"/>
</dbReference>
<dbReference type="InterPro" id="IPR001100">
    <property type="entry name" value="Pyr_nuc-diS_OxRdtase"/>
</dbReference>
<dbReference type="SUPFAM" id="SSF51905">
    <property type="entry name" value="FAD/NAD(P)-binding domain"/>
    <property type="match status" value="1"/>
</dbReference>
<dbReference type="InterPro" id="IPR036188">
    <property type="entry name" value="FAD/NAD-bd_sf"/>
</dbReference>
<reference evidence="19 20" key="1">
    <citation type="submission" date="2017-08" db="EMBL/GenBank/DDBJ databases">
        <title>Infants hospitalized years apart are colonized by the same room-sourced microbial strains.</title>
        <authorList>
            <person name="Brooks B."/>
            <person name="Olm M.R."/>
            <person name="Firek B.A."/>
            <person name="Baker R."/>
            <person name="Thomas B.C."/>
            <person name="Morowitz M.J."/>
            <person name="Banfield J.F."/>
        </authorList>
    </citation>
    <scope>NUCLEOTIDE SEQUENCE [LARGE SCALE GENOMIC DNA]</scope>
    <source>
        <strain evidence="19">S2_003_000_R2_14</strain>
    </source>
</reference>
<dbReference type="EMBL" id="QFQP01000002">
    <property type="protein sequence ID" value="PZR17270.1"/>
    <property type="molecule type" value="Genomic_DNA"/>
</dbReference>
<evidence type="ECO:0000256" key="15">
    <source>
        <dbReference type="PIRSR" id="PIRSR000350-4"/>
    </source>
</evidence>
<dbReference type="GO" id="GO:0004148">
    <property type="term" value="F:dihydrolipoyl dehydrogenase (NADH) activity"/>
    <property type="evidence" value="ECO:0007669"/>
    <property type="project" value="UniProtKB-EC"/>
</dbReference>
<feature type="binding site" evidence="14">
    <location>
        <position position="205"/>
    </location>
    <ligand>
        <name>NAD(+)</name>
        <dbReference type="ChEBI" id="CHEBI:57540"/>
    </ligand>
</feature>
<dbReference type="PRINTS" id="PR00411">
    <property type="entry name" value="PNDRDTASEI"/>
</dbReference>
<keyword evidence="5" id="KW-0963">Cytoplasm</keyword>
<dbReference type="PROSITE" id="PS00076">
    <property type="entry name" value="PYRIDINE_REDOX_1"/>
    <property type="match status" value="1"/>
</dbReference>
<protein>
    <recommendedName>
        <fullName evidence="4 16">Dihydrolipoyl dehydrogenase</fullName>
        <ecNumber evidence="3 16">1.8.1.4</ecNumber>
    </recommendedName>
</protein>
<comment type="catalytic activity">
    <reaction evidence="12 16">
        <text>N(6)-[(R)-dihydrolipoyl]-L-lysyl-[protein] + NAD(+) = N(6)-[(R)-lipoyl]-L-lysyl-[protein] + NADH + H(+)</text>
        <dbReference type="Rhea" id="RHEA:15045"/>
        <dbReference type="Rhea" id="RHEA-COMP:10474"/>
        <dbReference type="Rhea" id="RHEA-COMP:10475"/>
        <dbReference type="ChEBI" id="CHEBI:15378"/>
        <dbReference type="ChEBI" id="CHEBI:57540"/>
        <dbReference type="ChEBI" id="CHEBI:57945"/>
        <dbReference type="ChEBI" id="CHEBI:83099"/>
        <dbReference type="ChEBI" id="CHEBI:83100"/>
        <dbReference type="EC" id="1.8.1.4"/>
    </reaction>
</comment>
<dbReference type="Gene3D" id="3.30.390.30">
    <property type="match status" value="1"/>
</dbReference>
<feature type="binding site" evidence="14">
    <location>
        <position position="115"/>
    </location>
    <ligand>
        <name>FAD</name>
        <dbReference type="ChEBI" id="CHEBI:57692"/>
    </ligand>
</feature>
<dbReference type="PRINTS" id="PR00368">
    <property type="entry name" value="FADPNR"/>
</dbReference>
<dbReference type="PIRSF" id="PIRSF000350">
    <property type="entry name" value="Mercury_reductase_MerA"/>
    <property type="match status" value="1"/>
</dbReference>
<dbReference type="InterPro" id="IPR016156">
    <property type="entry name" value="FAD/NAD-linked_Rdtase_dimer_sf"/>
</dbReference>
<dbReference type="SUPFAM" id="SSF55424">
    <property type="entry name" value="FAD/NAD-linked reductases, dimerisation (C-terminal) domain"/>
    <property type="match status" value="1"/>
</dbReference>
<feature type="disulfide bond" description="Redox-active" evidence="15">
    <location>
        <begin position="43"/>
        <end position="48"/>
    </location>
</feature>
<sequence>MADTFDVVIIGSGPGGYVAAIRAGQLGLKTAIIEKDKKLGGTCLHRGCIPTKSLLYSAQIYSHVLHAAEFGVNVSNPSLDWAQAQKHKTKVVDKGAAGIDYLMKKNKVTVLKGTGKILGKGKVEVVLTEGGKKETLDTKNIIVATGSVVTTLPSITLDHKRILSSDSILTLDVVPKSLIVLGAGAVGTEFASIFNQVGSDVTLIEYMPNVLPIEDVDVSKELEKQLKRRKMTVMVGTRFEKVETTDKGVKVTATGADGKQVVLEAEYFLSAVGRAPVTKDIGLEAVGVPVGPKGHITVDGMMRTSVPGVFAIGDVTPHPALAHCASAQGIVATEFIAGKNPRPVNYDRVPNATYCYPEVASVGLTEKKAKEKGYDVKTGIFPFSAITKAQISDEGIGFVKIVSDKKYDEVLGVHLIGPHATELLAEACVALALEITTEELGRTVHAHPTLSEIVHEAAKVTLGHPIHI</sequence>
<evidence type="ECO:0000256" key="5">
    <source>
        <dbReference type="ARBA" id="ARBA00022490"/>
    </source>
</evidence>
<evidence type="ECO:0000313" key="19">
    <source>
        <dbReference type="EMBL" id="PZR17270.1"/>
    </source>
</evidence>
<evidence type="ECO:0000256" key="10">
    <source>
        <dbReference type="ARBA" id="ARBA00023157"/>
    </source>
</evidence>
<dbReference type="PANTHER" id="PTHR22912:SF217">
    <property type="entry name" value="DIHYDROLIPOYL DEHYDROGENASE"/>
    <property type="match status" value="1"/>
</dbReference>
<name>A0A2W5TNT1_9BACT</name>
<evidence type="ECO:0000256" key="9">
    <source>
        <dbReference type="ARBA" id="ARBA00023027"/>
    </source>
</evidence>
<comment type="subcellular location">
    <subcellularLocation>
        <location evidence="1">Cytoplasm</location>
    </subcellularLocation>
</comment>
<comment type="similarity">
    <text evidence="2 16">Belongs to the class-I pyridine nucleotide-disulfide oxidoreductase family.</text>
</comment>
<dbReference type="GO" id="GO:0006103">
    <property type="term" value="P:2-oxoglutarate metabolic process"/>
    <property type="evidence" value="ECO:0007669"/>
    <property type="project" value="TreeGrafter"/>
</dbReference>
<keyword evidence="9 14" id="KW-0520">NAD</keyword>
<feature type="binding site" evidence="14">
    <location>
        <begin position="145"/>
        <end position="147"/>
    </location>
    <ligand>
        <name>FAD</name>
        <dbReference type="ChEBI" id="CHEBI:57692"/>
    </ligand>
</feature>
<evidence type="ECO:0000313" key="20">
    <source>
        <dbReference type="Proteomes" id="UP000249061"/>
    </source>
</evidence>
<keyword evidence="11 16" id="KW-0676">Redox-active center</keyword>
<dbReference type="InterPro" id="IPR023753">
    <property type="entry name" value="FAD/NAD-binding_dom"/>
</dbReference>
<evidence type="ECO:0000256" key="7">
    <source>
        <dbReference type="ARBA" id="ARBA00022827"/>
    </source>
</evidence>
<dbReference type="AlphaFoldDB" id="A0A2W5TNT1"/>
<feature type="active site" description="Proton acceptor" evidence="13">
    <location>
        <position position="447"/>
    </location>
</feature>
<feature type="binding site" evidence="14">
    <location>
        <position position="273"/>
    </location>
    <ligand>
        <name>NAD(+)</name>
        <dbReference type="ChEBI" id="CHEBI:57540"/>
    </ligand>
</feature>
<evidence type="ECO:0000259" key="17">
    <source>
        <dbReference type="Pfam" id="PF02852"/>
    </source>
</evidence>
<feature type="domain" description="Pyridine nucleotide-disulphide oxidoreductase dimerisation" evidence="17">
    <location>
        <begin position="349"/>
        <end position="458"/>
    </location>
</feature>
<dbReference type="GO" id="GO:0050660">
    <property type="term" value="F:flavin adenine dinucleotide binding"/>
    <property type="evidence" value="ECO:0007669"/>
    <property type="project" value="InterPro"/>
</dbReference>
<dbReference type="Gene3D" id="3.50.50.60">
    <property type="entry name" value="FAD/NAD(P)-binding domain"/>
    <property type="match status" value="2"/>
</dbReference>
<dbReference type="Proteomes" id="UP000249061">
    <property type="component" value="Unassembled WGS sequence"/>
</dbReference>
<evidence type="ECO:0000256" key="12">
    <source>
        <dbReference type="ARBA" id="ARBA00049187"/>
    </source>
</evidence>
<comment type="miscellaneous">
    <text evidence="16">The active site is a redox-active disulfide bond.</text>
</comment>
<feature type="binding site" evidence="14">
    <location>
        <begin position="182"/>
        <end position="189"/>
    </location>
    <ligand>
        <name>NAD(+)</name>
        <dbReference type="ChEBI" id="CHEBI:57540"/>
    </ligand>
</feature>
<evidence type="ECO:0000259" key="18">
    <source>
        <dbReference type="Pfam" id="PF07992"/>
    </source>
</evidence>
<keyword evidence="6 16" id="KW-0285">Flavoprotein</keyword>
<feature type="domain" description="FAD/NAD(P)-binding" evidence="18">
    <location>
        <begin position="5"/>
        <end position="329"/>
    </location>
</feature>
<evidence type="ECO:0000256" key="6">
    <source>
        <dbReference type="ARBA" id="ARBA00022630"/>
    </source>
</evidence>
<evidence type="ECO:0000256" key="2">
    <source>
        <dbReference type="ARBA" id="ARBA00007532"/>
    </source>
</evidence>
<dbReference type="PANTHER" id="PTHR22912">
    <property type="entry name" value="DISULFIDE OXIDOREDUCTASE"/>
    <property type="match status" value="1"/>
</dbReference>
<comment type="caution">
    <text evidence="19">The sequence shown here is derived from an EMBL/GenBank/DDBJ whole genome shotgun (WGS) entry which is preliminary data.</text>
</comment>
<keyword evidence="14" id="KW-0547">Nucleotide-binding</keyword>
<dbReference type="FunFam" id="3.30.390.30:FF:000001">
    <property type="entry name" value="Dihydrolipoyl dehydrogenase"/>
    <property type="match status" value="1"/>
</dbReference>
<organism evidence="19 20">
    <name type="scientific">Archangium gephyra</name>
    <dbReference type="NCBI Taxonomy" id="48"/>
    <lineage>
        <taxon>Bacteria</taxon>
        <taxon>Pseudomonadati</taxon>
        <taxon>Myxococcota</taxon>
        <taxon>Myxococcia</taxon>
        <taxon>Myxococcales</taxon>
        <taxon>Cystobacterineae</taxon>
        <taxon>Archangiaceae</taxon>
        <taxon>Archangium</taxon>
    </lineage>
</organism>
<dbReference type="NCBIfam" id="TIGR01350">
    <property type="entry name" value="lipoamide_DH"/>
    <property type="match status" value="1"/>
</dbReference>
<evidence type="ECO:0000256" key="11">
    <source>
        <dbReference type="ARBA" id="ARBA00023284"/>
    </source>
</evidence>
<dbReference type="Pfam" id="PF07992">
    <property type="entry name" value="Pyr_redox_2"/>
    <property type="match status" value="1"/>
</dbReference>
<evidence type="ECO:0000256" key="14">
    <source>
        <dbReference type="PIRSR" id="PIRSR000350-3"/>
    </source>
</evidence>
<dbReference type="Pfam" id="PF02852">
    <property type="entry name" value="Pyr_redox_dim"/>
    <property type="match status" value="1"/>
</dbReference>
<dbReference type="EC" id="1.8.1.4" evidence="3 16"/>
<feature type="binding site" evidence="14">
    <location>
        <position position="314"/>
    </location>
    <ligand>
        <name>FAD</name>
        <dbReference type="ChEBI" id="CHEBI:57692"/>
    </ligand>
</feature>
<evidence type="ECO:0000256" key="13">
    <source>
        <dbReference type="PIRSR" id="PIRSR000350-2"/>
    </source>
</evidence>
<keyword evidence="7 14" id="KW-0274">FAD</keyword>